<evidence type="ECO:0000313" key="1">
    <source>
        <dbReference type="EMBL" id="KKN36509.1"/>
    </source>
</evidence>
<accession>A0A0F9Q1X2</accession>
<reference evidence="1" key="1">
    <citation type="journal article" date="2015" name="Nature">
        <title>Complex archaea that bridge the gap between prokaryotes and eukaryotes.</title>
        <authorList>
            <person name="Spang A."/>
            <person name="Saw J.H."/>
            <person name="Jorgensen S.L."/>
            <person name="Zaremba-Niedzwiedzka K."/>
            <person name="Martijn J."/>
            <person name="Lind A.E."/>
            <person name="van Eijk R."/>
            <person name="Schleper C."/>
            <person name="Guy L."/>
            <person name="Ettema T.J."/>
        </authorList>
    </citation>
    <scope>NUCLEOTIDE SEQUENCE</scope>
</reference>
<dbReference type="EMBL" id="LAZR01001961">
    <property type="protein sequence ID" value="KKN36509.1"/>
    <property type="molecule type" value="Genomic_DNA"/>
</dbReference>
<protein>
    <submittedName>
        <fullName evidence="1">Uncharacterized protein</fullName>
    </submittedName>
</protein>
<sequence>MANILNPRRFKQSLEKNVKRSMTRIGVFGQSEIVDAIDRKTFAPNAPLTVALKGHSTPLVGEAPGALRQSIDFDVPKWNIVDIGVLRRRTQPGEDGKPDDVMDIAAAVHEGSTIKVTEKMRLFFAAIGHPLNPATTVIVVPGRPFLRVLLSRRSISFMKREWEKAVQAAVSGR</sequence>
<name>A0A0F9Q1X2_9ZZZZ</name>
<proteinExistence type="predicted"/>
<organism evidence="1">
    <name type="scientific">marine sediment metagenome</name>
    <dbReference type="NCBI Taxonomy" id="412755"/>
    <lineage>
        <taxon>unclassified sequences</taxon>
        <taxon>metagenomes</taxon>
        <taxon>ecological metagenomes</taxon>
    </lineage>
</organism>
<gene>
    <name evidence="1" type="ORF">LCGC14_0772950</name>
</gene>
<comment type="caution">
    <text evidence="1">The sequence shown here is derived from an EMBL/GenBank/DDBJ whole genome shotgun (WGS) entry which is preliminary data.</text>
</comment>
<dbReference type="AlphaFoldDB" id="A0A0F9Q1X2"/>